<feature type="domain" description="Solute-binding protein family 3/N-terminal" evidence="2">
    <location>
        <begin position="44"/>
        <end position="286"/>
    </location>
</feature>
<evidence type="ECO:0000256" key="1">
    <source>
        <dbReference type="ARBA" id="ARBA00022729"/>
    </source>
</evidence>
<dbReference type="InterPro" id="IPR001638">
    <property type="entry name" value="Solute-binding_3/MltF_N"/>
</dbReference>
<dbReference type="SUPFAM" id="SSF53850">
    <property type="entry name" value="Periplasmic binding protein-like II"/>
    <property type="match status" value="1"/>
</dbReference>
<dbReference type="Proteomes" id="UP000561066">
    <property type="component" value="Unassembled WGS sequence"/>
</dbReference>
<protein>
    <submittedName>
        <fullName evidence="3">Amino acid ABC transporter substrate-binding protein</fullName>
    </submittedName>
</protein>
<dbReference type="EMBL" id="JABEQH010000003">
    <property type="protein sequence ID" value="MBB2174923.1"/>
    <property type="molecule type" value="Genomic_DNA"/>
</dbReference>
<proteinExistence type="predicted"/>
<reference evidence="3 4" key="1">
    <citation type="submission" date="2020-04" db="EMBL/GenBank/DDBJ databases">
        <title>Description of novel Gluconacetobacter.</title>
        <authorList>
            <person name="Sombolestani A."/>
        </authorList>
    </citation>
    <scope>NUCLEOTIDE SEQUENCE [LARGE SCALE GENOMIC DNA]</scope>
    <source>
        <strain evidence="3 4">LMG 21312</strain>
    </source>
</reference>
<sequence length="300" mass="33225">MQRRASPACPWLRRVWAVVFLIGLLLPGPRARAGCLDDVRRAGVLTSGTGLLGDRIALWQDRDGAYHGVTADLFLEIARRMGIPQDRFIPTEWPTLIPGLKARRWDIVLSDLAITQERITDGNVLFSAPYFRLYDRVIVPGDSPIRTMDDLRGKVLGSVVGSTDSTVAHGLVAQGYGASVSDYNNWADPFQALRNGQIDAVILDQESLLSHKDEFRSLRVIGDPLFYQAKPAWREAERASPYYLGDEGIVVRPACTDLLAALNMALEAMRADGTLKAILKKNGVWEPVQDHLLKPQPTGR</sequence>
<evidence type="ECO:0000259" key="2">
    <source>
        <dbReference type="SMART" id="SM00062"/>
    </source>
</evidence>
<comment type="caution">
    <text evidence="3">The sequence shown here is derived from an EMBL/GenBank/DDBJ whole genome shotgun (WGS) entry which is preliminary data.</text>
</comment>
<keyword evidence="1" id="KW-0732">Signal</keyword>
<gene>
    <name evidence="3" type="ORF">HLH21_03150</name>
</gene>
<dbReference type="Pfam" id="PF00497">
    <property type="entry name" value="SBP_bac_3"/>
    <property type="match status" value="1"/>
</dbReference>
<dbReference type="SMART" id="SM00062">
    <property type="entry name" value="PBPb"/>
    <property type="match status" value="1"/>
</dbReference>
<dbReference type="CDD" id="cd13530">
    <property type="entry name" value="PBP2_peptides_like"/>
    <property type="match status" value="1"/>
</dbReference>
<evidence type="ECO:0000313" key="4">
    <source>
        <dbReference type="Proteomes" id="UP000561066"/>
    </source>
</evidence>
<keyword evidence="4" id="KW-1185">Reference proteome</keyword>
<evidence type="ECO:0000313" key="3">
    <source>
        <dbReference type="EMBL" id="MBB2174923.1"/>
    </source>
</evidence>
<name>A0A7W4J5N5_9PROT</name>
<dbReference type="Gene3D" id="3.40.190.10">
    <property type="entry name" value="Periplasmic binding protein-like II"/>
    <property type="match status" value="2"/>
</dbReference>
<organism evidence="3 4">
    <name type="scientific">Gluconacetobacter johannae</name>
    <dbReference type="NCBI Taxonomy" id="112140"/>
    <lineage>
        <taxon>Bacteria</taxon>
        <taxon>Pseudomonadati</taxon>
        <taxon>Pseudomonadota</taxon>
        <taxon>Alphaproteobacteria</taxon>
        <taxon>Acetobacterales</taxon>
        <taxon>Acetobacteraceae</taxon>
        <taxon>Gluconacetobacter</taxon>
    </lineage>
</organism>
<dbReference type="PANTHER" id="PTHR35936:SF17">
    <property type="entry name" value="ARGININE-BINDING EXTRACELLULAR PROTEIN ARTP"/>
    <property type="match status" value="1"/>
</dbReference>
<dbReference type="PANTHER" id="PTHR35936">
    <property type="entry name" value="MEMBRANE-BOUND LYTIC MUREIN TRANSGLYCOSYLASE F"/>
    <property type="match status" value="1"/>
</dbReference>
<accession>A0A7W4J5N5</accession>
<dbReference type="AlphaFoldDB" id="A0A7W4J5N5"/>